<proteinExistence type="predicted"/>
<dbReference type="SUPFAM" id="SSF51182">
    <property type="entry name" value="RmlC-like cupins"/>
    <property type="match status" value="1"/>
</dbReference>
<organism evidence="2 3">
    <name type="scientific">Dictyobacter alpinus</name>
    <dbReference type="NCBI Taxonomy" id="2014873"/>
    <lineage>
        <taxon>Bacteria</taxon>
        <taxon>Bacillati</taxon>
        <taxon>Chloroflexota</taxon>
        <taxon>Ktedonobacteria</taxon>
        <taxon>Ktedonobacterales</taxon>
        <taxon>Dictyobacteraceae</taxon>
        <taxon>Dictyobacter</taxon>
    </lineage>
</organism>
<gene>
    <name evidence="2" type="ORF">KDA_52890</name>
</gene>
<dbReference type="PANTHER" id="PTHR36440">
    <property type="entry name" value="PUTATIVE (AFU_ORTHOLOGUE AFUA_8G07350)-RELATED"/>
    <property type="match status" value="1"/>
</dbReference>
<dbReference type="InterPro" id="IPR053146">
    <property type="entry name" value="QDO-like"/>
</dbReference>
<feature type="domain" description="Cupin type-2" evidence="1">
    <location>
        <begin position="39"/>
        <end position="100"/>
    </location>
</feature>
<keyword evidence="3" id="KW-1185">Reference proteome</keyword>
<evidence type="ECO:0000313" key="2">
    <source>
        <dbReference type="EMBL" id="GCE29805.1"/>
    </source>
</evidence>
<evidence type="ECO:0000259" key="1">
    <source>
        <dbReference type="Pfam" id="PF07883"/>
    </source>
</evidence>
<dbReference type="RefSeq" id="WP_126630002.1">
    <property type="nucleotide sequence ID" value="NZ_BIFT01000002.1"/>
</dbReference>
<comment type="caution">
    <text evidence="2">The sequence shown here is derived from an EMBL/GenBank/DDBJ whole genome shotgun (WGS) entry which is preliminary data.</text>
</comment>
<dbReference type="AlphaFoldDB" id="A0A402BEK9"/>
<dbReference type="InterPro" id="IPR014710">
    <property type="entry name" value="RmlC-like_jellyroll"/>
</dbReference>
<dbReference type="PANTHER" id="PTHR36440:SF1">
    <property type="entry name" value="PUTATIVE (AFU_ORTHOLOGUE AFUA_8G07350)-RELATED"/>
    <property type="match status" value="1"/>
</dbReference>
<dbReference type="CDD" id="cd02208">
    <property type="entry name" value="cupin_RmlC-like"/>
    <property type="match status" value="1"/>
</dbReference>
<dbReference type="Proteomes" id="UP000287171">
    <property type="component" value="Unassembled WGS sequence"/>
</dbReference>
<reference evidence="3" key="1">
    <citation type="submission" date="2018-12" db="EMBL/GenBank/DDBJ databases">
        <title>Tengunoibacter tsumagoiensis gen. nov., sp. nov., Dictyobacter kobayashii sp. nov., D. alpinus sp. nov., and D. joshuensis sp. nov. and description of Dictyobacteraceae fam. nov. within the order Ktedonobacterales isolated from Tengu-no-mugimeshi.</title>
        <authorList>
            <person name="Wang C.M."/>
            <person name="Zheng Y."/>
            <person name="Sakai Y."/>
            <person name="Toyoda A."/>
            <person name="Minakuchi Y."/>
            <person name="Abe K."/>
            <person name="Yokota A."/>
            <person name="Yabe S."/>
        </authorList>
    </citation>
    <scope>NUCLEOTIDE SEQUENCE [LARGE SCALE GENOMIC DNA]</scope>
    <source>
        <strain evidence="3">Uno16</strain>
    </source>
</reference>
<dbReference type="InterPro" id="IPR011051">
    <property type="entry name" value="RmlC_Cupin_sf"/>
</dbReference>
<dbReference type="Gene3D" id="2.60.120.10">
    <property type="entry name" value="Jelly Rolls"/>
    <property type="match status" value="1"/>
</dbReference>
<sequence>MAQINDVIDNPVTGERLTVLQTAQSSNGKEFAFELYARPHGAVAAEHIHPMQEEIFEVVKGTMRFSINGKQSDALAGEKVSVPPGTRHSWWNESNEELIAHVALRPALDSETFFETLFGLARDGKSNKQGLPNILQVAVLSSAYRNSMQLPLPAPALKILYGLAVFARLLGYRASYPKYSRSNTGQ</sequence>
<protein>
    <recommendedName>
        <fullName evidence="1">Cupin type-2 domain-containing protein</fullName>
    </recommendedName>
</protein>
<dbReference type="InterPro" id="IPR013096">
    <property type="entry name" value="Cupin_2"/>
</dbReference>
<evidence type="ECO:0000313" key="3">
    <source>
        <dbReference type="Proteomes" id="UP000287171"/>
    </source>
</evidence>
<name>A0A402BEK9_9CHLR</name>
<dbReference type="OrthoDB" id="72027at2"/>
<accession>A0A402BEK9</accession>
<dbReference type="Pfam" id="PF07883">
    <property type="entry name" value="Cupin_2"/>
    <property type="match status" value="1"/>
</dbReference>
<dbReference type="EMBL" id="BIFT01000002">
    <property type="protein sequence ID" value="GCE29805.1"/>
    <property type="molecule type" value="Genomic_DNA"/>
</dbReference>